<evidence type="ECO:0000313" key="2">
    <source>
        <dbReference type="EMBL" id="KAJ3108909.1"/>
    </source>
</evidence>
<dbReference type="EMBL" id="JADGJH010001837">
    <property type="protein sequence ID" value="KAJ3108909.1"/>
    <property type="molecule type" value="Genomic_DNA"/>
</dbReference>
<organism evidence="2 3">
    <name type="scientific">Physocladia obscura</name>
    <dbReference type="NCBI Taxonomy" id="109957"/>
    <lineage>
        <taxon>Eukaryota</taxon>
        <taxon>Fungi</taxon>
        <taxon>Fungi incertae sedis</taxon>
        <taxon>Chytridiomycota</taxon>
        <taxon>Chytridiomycota incertae sedis</taxon>
        <taxon>Chytridiomycetes</taxon>
        <taxon>Chytridiales</taxon>
        <taxon>Chytriomycetaceae</taxon>
        <taxon>Physocladia</taxon>
    </lineage>
</organism>
<dbReference type="PANTHER" id="PTHR31977:SF1">
    <property type="entry name" value="UPF0696 PROTEIN C11ORF68"/>
    <property type="match status" value="1"/>
</dbReference>
<dbReference type="PANTHER" id="PTHR31977">
    <property type="entry name" value="UPF0696 PROTEIN C11ORF68"/>
    <property type="match status" value="1"/>
</dbReference>
<evidence type="ECO:0000313" key="3">
    <source>
        <dbReference type="Proteomes" id="UP001211907"/>
    </source>
</evidence>
<comment type="caution">
    <text evidence="2">The sequence shown here is derived from an EMBL/GenBank/DDBJ whole genome shotgun (WGS) entry which is preliminary data.</text>
</comment>
<dbReference type="Pfam" id="PF08939">
    <property type="entry name" value="Bles03"/>
    <property type="match status" value="1"/>
</dbReference>
<dbReference type="Gene3D" id="3.30.760.10">
    <property type="entry name" value="RNA Cap, Translation Initiation Factor Eif4e"/>
    <property type="match status" value="1"/>
</dbReference>
<accession>A0AAD5SV11</accession>
<sequence length="253" mass="29084">MIQKEKLFAHLLPPTRLKKGDPAIRINDRIIHNPKYEIAKFVGKYLPSSVDYTTANWVQVENLYNPTPTSTDIDTSLNNYLPTLIAWKAKLEEREKKRDIKQSLAPDELENEKQNELLLRRERIIATNQILKIATKNKDTIGKWMMRPNIRSVDGVWRYIASATVRGELGCSAIVSTTGGPNSHLMCIYCTDFNDVAHVEHVLRQIKSYNLEVHEGFKPDVFSTIGREWDLEPTIHNNILAKVFPYSVVRIND</sequence>
<dbReference type="AlphaFoldDB" id="A0AAD5SV11"/>
<comment type="similarity">
    <text evidence="1">Belongs to the UPF0696 family.</text>
</comment>
<dbReference type="Proteomes" id="UP001211907">
    <property type="component" value="Unassembled WGS sequence"/>
</dbReference>
<keyword evidence="3" id="KW-1185">Reference proteome</keyword>
<gene>
    <name evidence="2" type="ORF">HK100_003373</name>
</gene>
<name>A0AAD5SV11_9FUNG</name>
<proteinExistence type="inferred from homology"/>
<protein>
    <submittedName>
        <fullName evidence="2">Uncharacterized protein</fullName>
    </submittedName>
</protein>
<dbReference type="SUPFAM" id="SSF55418">
    <property type="entry name" value="eIF4e-like"/>
    <property type="match status" value="1"/>
</dbReference>
<dbReference type="InterPro" id="IPR023398">
    <property type="entry name" value="TIF_eIF4e-like"/>
</dbReference>
<reference evidence="2" key="1">
    <citation type="submission" date="2020-05" db="EMBL/GenBank/DDBJ databases">
        <title>Phylogenomic resolution of chytrid fungi.</title>
        <authorList>
            <person name="Stajich J.E."/>
            <person name="Amses K."/>
            <person name="Simmons R."/>
            <person name="Seto K."/>
            <person name="Myers J."/>
            <person name="Bonds A."/>
            <person name="Quandt C.A."/>
            <person name="Barry K."/>
            <person name="Liu P."/>
            <person name="Grigoriev I."/>
            <person name="Longcore J.E."/>
            <person name="James T.Y."/>
        </authorList>
    </citation>
    <scope>NUCLEOTIDE SEQUENCE</scope>
    <source>
        <strain evidence="2">JEL0513</strain>
    </source>
</reference>
<evidence type="ECO:0000256" key="1">
    <source>
        <dbReference type="ARBA" id="ARBA00010568"/>
    </source>
</evidence>
<dbReference type="InterPro" id="IPR015034">
    <property type="entry name" value="Bles03"/>
</dbReference>